<feature type="transmembrane region" description="Helical" evidence="13">
    <location>
        <begin position="6"/>
        <end position="26"/>
    </location>
</feature>
<dbReference type="PANTHER" id="PTHR10859:SF91">
    <property type="entry name" value="DOLICHYL-PHOSPHATE BETA-GLUCOSYLTRANSFERASE"/>
    <property type="match status" value="1"/>
</dbReference>
<sequence>MLPSTAQLGAAIAALIVILIFLYALLVHFSPTEPIQHPSEATYVTAAAPSDPQSLPHLVNDYKDQDSKDRPTVELTVVVPAYNESNRIESMLRSAVEFLETRPLLAHEAKEDHHHSPTLPAPGSYEILIVDDGSKDQTSEKALEIAGQLANEIGNKRGQIKVCRLVRNRGKGGATKHGVLHASGSRILFVDADGATRFEDLALLEDELGAVTVTQAARSNRAEGTHGLVVGSRAHLVSTEAVVKRSALRNLLMRGLHLYLSLLGLSSIRDTQCGFKLQTRATARLLYPSLHSPGWIFDCELLLLAQRCGVPLREVGVRWKEVPGSKLDVVTDSIRMARDLLVIRANYLVGRWETPARVEAGVPLAGNGVKVAATEESESKKKR</sequence>
<comment type="pathway">
    <text evidence="2">Protein modification; protein glycosylation.</text>
</comment>
<comment type="catalytic activity">
    <reaction evidence="12">
        <text>a di-trans,poly-cis-dolichyl phosphate + UDP-alpha-D-glucose = a di-trans,poly-cis-dolichyl beta-D-glucosyl phosphate + UDP</text>
        <dbReference type="Rhea" id="RHEA:15401"/>
        <dbReference type="Rhea" id="RHEA-COMP:19498"/>
        <dbReference type="Rhea" id="RHEA-COMP:19502"/>
        <dbReference type="ChEBI" id="CHEBI:57525"/>
        <dbReference type="ChEBI" id="CHEBI:57683"/>
        <dbReference type="ChEBI" id="CHEBI:58223"/>
        <dbReference type="ChEBI" id="CHEBI:58885"/>
        <dbReference type="EC" id="2.4.1.117"/>
    </reaction>
    <physiologicalReaction direction="left-to-right" evidence="12">
        <dbReference type="Rhea" id="RHEA:15402"/>
    </physiologicalReaction>
</comment>
<dbReference type="CDD" id="cd04188">
    <property type="entry name" value="DPG_synthase"/>
    <property type="match status" value="1"/>
</dbReference>
<dbReference type="SUPFAM" id="SSF53448">
    <property type="entry name" value="Nucleotide-diphospho-sugar transferases"/>
    <property type="match status" value="1"/>
</dbReference>
<dbReference type="OrthoDB" id="3784at2759"/>
<gene>
    <name evidence="15" type="primary">ALG5</name>
    <name evidence="15" type="ORF">C6P46_005340</name>
</gene>
<organism evidence="15 16">
    <name type="scientific">Rhodotorula mucilaginosa</name>
    <name type="common">Yeast</name>
    <name type="synonym">Rhodotorula rubra</name>
    <dbReference type="NCBI Taxonomy" id="5537"/>
    <lineage>
        <taxon>Eukaryota</taxon>
        <taxon>Fungi</taxon>
        <taxon>Dikarya</taxon>
        <taxon>Basidiomycota</taxon>
        <taxon>Pucciniomycotina</taxon>
        <taxon>Microbotryomycetes</taxon>
        <taxon>Sporidiobolales</taxon>
        <taxon>Sporidiobolaceae</taxon>
        <taxon>Rhodotorula</taxon>
    </lineage>
</organism>
<evidence type="ECO:0000256" key="2">
    <source>
        <dbReference type="ARBA" id="ARBA00004922"/>
    </source>
</evidence>
<evidence type="ECO:0000256" key="10">
    <source>
        <dbReference type="ARBA" id="ARBA00022989"/>
    </source>
</evidence>
<evidence type="ECO:0000256" key="4">
    <source>
        <dbReference type="ARBA" id="ARBA00012583"/>
    </source>
</evidence>
<evidence type="ECO:0000256" key="5">
    <source>
        <dbReference type="ARBA" id="ARBA00022676"/>
    </source>
</evidence>
<evidence type="ECO:0000313" key="16">
    <source>
        <dbReference type="Proteomes" id="UP000777482"/>
    </source>
</evidence>
<dbReference type="Pfam" id="PF00535">
    <property type="entry name" value="Glycos_transf_2"/>
    <property type="match status" value="1"/>
</dbReference>
<dbReference type="AlphaFoldDB" id="A0A9P6W0U7"/>
<reference evidence="15 16" key="1">
    <citation type="submission" date="2020-11" db="EMBL/GenBank/DDBJ databases">
        <title>Kefir isolates.</title>
        <authorList>
            <person name="Marcisauskas S."/>
            <person name="Kim Y."/>
            <person name="Blasche S."/>
        </authorList>
    </citation>
    <scope>NUCLEOTIDE SEQUENCE [LARGE SCALE GENOMIC DNA]</scope>
    <source>
        <strain evidence="15 16">KR</strain>
    </source>
</reference>
<comment type="caution">
    <text evidence="15">The sequence shown here is derived from an EMBL/GenBank/DDBJ whole genome shotgun (WGS) entry which is preliminary data.</text>
</comment>
<comment type="similarity">
    <text evidence="3">Belongs to the glycosyltransferase 2 family.</text>
</comment>
<keyword evidence="6" id="KW-0808">Transferase</keyword>
<keyword evidence="16" id="KW-1185">Reference proteome</keyword>
<keyword evidence="10 13" id="KW-1133">Transmembrane helix</keyword>
<dbReference type="GO" id="GO:0005789">
    <property type="term" value="C:endoplasmic reticulum membrane"/>
    <property type="evidence" value="ECO:0007669"/>
    <property type="project" value="UniProtKB-SubCell"/>
</dbReference>
<name>A0A9P6W0U7_RHOMI</name>
<feature type="domain" description="Glycosyltransferase 2-like" evidence="14">
    <location>
        <begin position="76"/>
        <end position="204"/>
    </location>
</feature>
<evidence type="ECO:0000256" key="13">
    <source>
        <dbReference type="SAM" id="Phobius"/>
    </source>
</evidence>
<keyword evidence="5" id="KW-0328">Glycosyltransferase</keyword>
<dbReference type="PANTHER" id="PTHR10859">
    <property type="entry name" value="GLYCOSYL TRANSFERASE"/>
    <property type="match status" value="1"/>
</dbReference>
<dbReference type="InterPro" id="IPR001173">
    <property type="entry name" value="Glyco_trans_2-like"/>
</dbReference>
<evidence type="ECO:0000256" key="12">
    <source>
        <dbReference type="ARBA" id="ARBA00045097"/>
    </source>
</evidence>
<evidence type="ECO:0000256" key="3">
    <source>
        <dbReference type="ARBA" id="ARBA00006739"/>
    </source>
</evidence>
<dbReference type="Proteomes" id="UP000777482">
    <property type="component" value="Unassembled WGS sequence"/>
</dbReference>
<keyword evidence="8" id="KW-0256">Endoplasmic reticulum</keyword>
<evidence type="ECO:0000313" key="15">
    <source>
        <dbReference type="EMBL" id="KAG0659044.1"/>
    </source>
</evidence>
<evidence type="ECO:0000256" key="1">
    <source>
        <dbReference type="ARBA" id="ARBA00004389"/>
    </source>
</evidence>
<dbReference type="Gene3D" id="3.90.550.10">
    <property type="entry name" value="Spore Coat Polysaccharide Biosynthesis Protein SpsA, Chain A"/>
    <property type="match status" value="1"/>
</dbReference>
<comment type="subcellular location">
    <subcellularLocation>
        <location evidence="1">Endoplasmic reticulum membrane</location>
        <topology evidence="1">Single-pass membrane protein</topology>
    </subcellularLocation>
</comment>
<evidence type="ECO:0000256" key="9">
    <source>
        <dbReference type="ARBA" id="ARBA00022968"/>
    </source>
</evidence>
<dbReference type="GO" id="GO:0006487">
    <property type="term" value="P:protein N-linked glycosylation"/>
    <property type="evidence" value="ECO:0007669"/>
    <property type="project" value="TreeGrafter"/>
</dbReference>
<dbReference type="GO" id="GO:0004581">
    <property type="term" value="F:dolichyl-phosphate beta-glucosyltransferase activity"/>
    <property type="evidence" value="ECO:0007669"/>
    <property type="project" value="UniProtKB-EC"/>
</dbReference>
<dbReference type="InterPro" id="IPR035518">
    <property type="entry name" value="DPG_synthase"/>
</dbReference>
<evidence type="ECO:0000256" key="6">
    <source>
        <dbReference type="ARBA" id="ARBA00022679"/>
    </source>
</evidence>
<protein>
    <recommendedName>
        <fullName evidence="4">dolichyl-phosphate beta-glucosyltransferase</fullName>
        <ecNumber evidence="4">2.4.1.117</ecNumber>
    </recommendedName>
</protein>
<accession>A0A9P6W0U7</accession>
<dbReference type="InterPro" id="IPR029044">
    <property type="entry name" value="Nucleotide-diphossugar_trans"/>
</dbReference>
<evidence type="ECO:0000259" key="14">
    <source>
        <dbReference type="Pfam" id="PF00535"/>
    </source>
</evidence>
<evidence type="ECO:0000256" key="7">
    <source>
        <dbReference type="ARBA" id="ARBA00022692"/>
    </source>
</evidence>
<dbReference type="EC" id="2.4.1.117" evidence="4"/>
<proteinExistence type="inferred from homology"/>
<keyword evidence="7 13" id="KW-0812">Transmembrane</keyword>
<dbReference type="EMBL" id="PUHQ01000058">
    <property type="protein sequence ID" value="KAG0659044.1"/>
    <property type="molecule type" value="Genomic_DNA"/>
</dbReference>
<evidence type="ECO:0000256" key="11">
    <source>
        <dbReference type="ARBA" id="ARBA00023136"/>
    </source>
</evidence>
<keyword evidence="9" id="KW-0735">Signal-anchor</keyword>
<evidence type="ECO:0000256" key="8">
    <source>
        <dbReference type="ARBA" id="ARBA00022824"/>
    </source>
</evidence>
<keyword evidence="11 13" id="KW-0472">Membrane</keyword>